<name>A1B016_PARDP</name>
<reference evidence="2" key="1">
    <citation type="submission" date="2006-12" db="EMBL/GenBank/DDBJ databases">
        <title>Complete sequence of chromosome 1 of Paracoccus denitrificans PD1222.</title>
        <authorList>
            <person name="Copeland A."/>
            <person name="Lucas S."/>
            <person name="Lapidus A."/>
            <person name="Barry K."/>
            <person name="Detter J.C."/>
            <person name="Glavina del Rio T."/>
            <person name="Hammon N."/>
            <person name="Israni S."/>
            <person name="Dalin E."/>
            <person name="Tice H."/>
            <person name="Pitluck S."/>
            <person name="Munk A.C."/>
            <person name="Brettin T."/>
            <person name="Bruce D."/>
            <person name="Han C."/>
            <person name="Tapia R."/>
            <person name="Gilna P."/>
            <person name="Schmutz J."/>
            <person name="Larimer F."/>
            <person name="Land M."/>
            <person name="Hauser L."/>
            <person name="Kyrpides N."/>
            <person name="Lykidis A."/>
            <person name="Spiro S."/>
            <person name="Richardson D.J."/>
            <person name="Moir J.W.B."/>
            <person name="Ferguson S.J."/>
            <person name="van Spanning R.J.M."/>
            <person name="Richardson P."/>
        </authorList>
    </citation>
    <scope>NUCLEOTIDE SEQUENCE [LARGE SCALE GENOMIC DNA]</scope>
    <source>
        <strain evidence="2">Pd 1222</strain>
    </source>
</reference>
<dbReference type="STRING" id="318586.Pden_0748"/>
<sequence length="103" mass="11248">MNVAIRHSGVLLSLTALAGCGVEIARIEDGNPRRERGYEFVASTFNASNNDAVPANRMLRAAVKHCRLPYDNARETIPHSGAYGVHGTWMMDFACSAPEKDTK</sequence>
<dbReference type="AlphaFoldDB" id="A1B016"/>
<evidence type="ECO:0008006" key="3">
    <source>
        <dbReference type="Google" id="ProtNLM"/>
    </source>
</evidence>
<keyword evidence="2" id="KW-1185">Reference proteome</keyword>
<dbReference type="EMBL" id="CP000489">
    <property type="protein sequence ID" value="ABL68860.1"/>
    <property type="molecule type" value="Genomic_DNA"/>
</dbReference>
<dbReference type="PROSITE" id="PS51257">
    <property type="entry name" value="PROKAR_LIPOPROTEIN"/>
    <property type="match status" value="1"/>
</dbReference>
<dbReference type="GeneID" id="93451972"/>
<gene>
    <name evidence="1" type="ordered locus">Pden_0748</name>
</gene>
<organism evidence="1 2">
    <name type="scientific">Paracoccus denitrificans (strain Pd 1222)</name>
    <dbReference type="NCBI Taxonomy" id="318586"/>
    <lineage>
        <taxon>Bacteria</taxon>
        <taxon>Pseudomonadati</taxon>
        <taxon>Pseudomonadota</taxon>
        <taxon>Alphaproteobacteria</taxon>
        <taxon>Rhodobacterales</taxon>
        <taxon>Paracoccaceae</taxon>
        <taxon>Paracoccus</taxon>
    </lineage>
</organism>
<dbReference type="Proteomes" id="UP000000361">
    <property type="component" value="Chromosome 1"/>
</dbReference>
<dbReference type="EnsemblBacteria" id="ABL68860">
    <property type="protein sequence ID" value="ABL68860"/>
    <property type="gene ID" value="Pden_0748"/>
</dbReference>
<protein>
    <recommendedName>
        <fullName evidence="3">Lipoprotein</fullName>
    </recommendedName>
</protein>
<dbReference type="HOGENOM" id="CLU_2261036_0_0_5"/>
<dbReference type="OrthoDB" id="7872330at2"/>
<evidence type="ECO:0000313" key="1">
    <source>
        <dbReference type="EMBL" id="ABL68860.1"/>
    </source>
</evidence>
<dbReference type="KEGG" id="pde:Pden_0748"/>
<evidence type="ECO:0000313" key="2">
    <source>
        <dbReference type="Proteomes" id="UP000000361"/>
    </source>
</evidence>
<accession>A1B016</accession>
<dbReference type="RefSeq" id="WP_011747093.1">
    <property type="nucleotide sequence ID" value="NC_008686.1"/>
</dbReference>
<proteinExistence type="predicted"/>